<sequence>MLDYIRKDWEKFVDALMKEREWSEAGYIPTMNEYLKTRCISVGLVPCGLHPILLMGEVVTNNDLPMAHESSNIFQLAALTWRLKNDTTTSEAEKARGQIDSCIACYMKQNPFSTEENALQRFVEILDHTLKEMNYEYFNLIGEPPKCGKMFVFNLRQCVMLLYKYKDGYGDSSKETKEYIMKTLIDPV</sequence>
<dbReference type="PANTHER" id="PTHR31225:SF137">
    <property type="entry name" value="TERPENE SYNTHASE 11-RELATED"/>
    <property type="match status" value="1"/>
</dbReference>
<proteinExistence type="predicted"/>
<organism evidence="8 9">
    <name type="scientific">Cryptomeria japonica</name>
    <name type="common">Japanese cedar</name>
    <name type="synonym">Cupressus japonica</name>
    <dbReference type="NCBI Taxonomy" id="3369"/>
    <lineage>
        <taxon>Eukaryota</taxon>
        <taxon>Viridiplantae</taxon>
        <taxon>Streptophyta</taxon>
        <taxon>Embryophyta</taxon>
        <taxon>Tracheophyta</taxon>
        <taxon>Spermatophyta</taxon>
        <taxon>Pinopsida</taxon>
        <taxon>Pinidae</taxon>
        <taxon>Conifers II</taxon>
        <taxon>Cupressales</taxon>
        <taxon>Cupressaceae</taxon>
        <taxon>Cryptomeria</taxon>
    </lineage>
</organism>
<keyword evidence="9" id="KW-1185">Reference proteome</keyword>
<evidence type="ECO:0000259" key="7">
    <source>
        <dbReference type="Pfam" id="PF03936"/>
    </source>
</evidence>
<dbReference type="SUPFAM" id="SSF48576">
    <property type="entry name" value="Terpenoid synthases"/>
    <property type="match status" value="1"/>
</dbReference>
<dbReference type="Gene3D" id="1.10.600.10">
    <property type="entry name" value="Farnesyl Diphosphate Synthase"/>
    <property type="match status" value="1"/>
</dbReference>
<dbReference type="InterPro" id="IPR050148">
    <property type="entry name" value="Terpene_synthase-like"/>
</dbReference>
<dbReference type="EMBL" id="BSEH01000060">
    <property type="protein sequence ID" value="GLJ56954.1"/>
    <property type="molecule type" value="Genomic_DNA"/>
</dbReference>
<protein>
    <recommendedName>
        <fullName evidence="7">Terpene synthase metal-binding domain-containing protein</fullName>
    </recommendedName>
</protein>
<feature type="domain" description="Terpene synthase metal-binding" evidence="7">
    <location>
        <begin position="3"/>
        <end position="131"/>
    </location>
</feature>
<gene>
    <name evidence="8" type="ORF">SUGI_1276220</name>
</gene>
<dbReference type="GO" id="GO:0000287">
    <property type="term" value="F:magnesium ion binding"/>
    <property type="evidence" value="ECO:0007669"/>
    <property type="project" value="InterPro"/>
</dbReference>
<evidence type="ECO:0000256" key="5">
    <source>
        <dbReference type="ARBA" id="ARBA00022842"/>
    </source>
</evidence>
<evidence type="ECO:0000256" key="2">
    <source>
        <dbReference type="ARBA" id="ARBA00001946"/>
    </source>
</evidence>
<dbReference type="GO" id="GO:0010333">
    <property type="term" value="F:terpene synthase activity"/>
    <property type="evidence" value="ECO:0007669"/>
    <property type="project" value="InterPro"/>
</dbReference>
<dbReference type="Proteomes" id="UP001234787">
    <property type="component" value="Unassembled WGS sequence"/>
</dbReference>
<comment type="pathway">
    <text evidence="3">Terpene metabolism; oleoresin biosynthesis.</text>
</comment>
<keyword evidence="5" id="KW-0460">Magnesium</keyword>
<keyword evidence="4" id="KW-0479">Metal-binding</keyword>
<reference evidence="8" key="1">
    <citation type="submission" date="2022-12" db="EMBL/GenBank/DDBJ databases">
        <title>Chromosome-Level Genome Assembly of Japanese Cedar (Cryptomeriajaponica D. Don).</title>
        <authorList>
            <person name="Fujino T."/>
            <person name="Yamaguchi K."/>
            <person name="Yokoyama T."/>
            <person name="Hamanaka T."/>
            <person name="Harazono Y."/>
            <person name="Kamada H."/>
            <person name="Kobayashi W."/>
            <person name="Ujino-Ihara T."/>
            <person name="Uchiyama K."/>
            <person name="Matsumoto A."/>
            <person name="Izuno A."/>
            <person name="Tsumura Y."/>
            <person name="Toyoda A."/>
            <person name="Shigenobu S."/>
            <person name="Moriguchi Y."/>
            <person name="Ueno S."/>
            <person name="Kasahara M."/>
        </authorList>
    </citation>
    <scope>NUCLEOTIDE SEQUENCE</scope>
</reference>
<evidence type="ECO:0000313" key="8">
    <source>
        <dbReference type="EMBL" id="GLJ56954.1"/>
    </source>
</evidence>
<accession>A0AAD3NSB7</accession>
<evidence type="ECO:0000313" key="9">
    <source>
        <dbReference type="Proteomes" id="UP001234787"/>
    </source>
</evidence>
<comment type="cofactor">
    <cofactor evidence="2">
        <name>Mg(2+)</name>
        <dbReference type="ChEBI" id="CHEBI:18420"/>
    </cofactor>
</comment>
<evidence type="ECO:0000256" key="4">
    <source>
        <dbReference type="ARBA" id="ARBA00022723"/>
    </source>
</evidence>
<evidence type="ECO:0000256" key="6">
    <source>
        <dbReference type="ARBA" id="ARBA00023239"/>
    </source>
</evidence>
<evidence type="ECO:0000256" key="3">
    <source>
        <dbReference type="ARBA" id="ARBA00005140"/>
    </source>
</evidence>
<comment type="cofactor">
    <cofactor evidence="1">
        <name>Mn(2+)</name>
        <dbReference type="ChEBI" id="CHEBI:29035"/>
    </cofactor>
</comment>
<dbReference type="PANTHER" id="PTHR31225">
    <property type="entry name" value="OS04G0344100 PROTEIN-RELATED"/>
    <property type="match status" value="1"/>
</dbReference>
<name>A0AAD3NSB7_CRYJA</name>
<evidence type="ECO:0000256" key="1">
    <source>
        <dbReference type="ARBA" id="ARBA00001936"/>
    </source>
</evidence>
<dbReference type="AlphaFoldDB" id="A0AAD3NSB7"/>
<keyword evidence="6" id="KW-0456">Lyase</keyword>
<dbReference type="InterPro" id="IPR008949">
    <property type="entry name" value="Isoprenoid_synthase_dom_sf"/>
</dbReference>
<comment type="caution">
    <text evidence="8">The sequence shown here is derived from an EMBL/GenBank/DDBJ whole genome shotgun (WGS) entry which is preliminary data.</text>
</comment>
<dbReference type="InterPro" id="IPR005630">
    <property type="entry name" value="Terpene_synthase_metal-bd"/>
</dbReference>
<dbReference type="Pfam" id="PF03936">
    <property type="entry name" value="Terpene_synth_C"/>
    <property type="match status" value="1"/>
</dbReference>
<dbReference type="GO" id="GO:0016114">
    <property type="term" value="P:terpenoid biosynthetic process"/>
    <property type="evidence" value="ECO:0007669"/>
    <property type="project" value="InterPro"/>
</dbReference>